<organism evidence="1 2">
    <name type="scientific">Calothrix parasitica NIES-267</name>
    <dbReference type="NCBI Taxonomy" id="1973488"/>
    <lineage>
        <taxon>Bacteria</taxon>
        <taxon>Bacillati</taxon>
        <taxon>Cyanobacteriota</taxon>
        <taxon>Cyanophyceae</taxon>
        <taxon>Nostocales</taxon>
        <taxon>Calotrichaceae</taxon>
        <taxon>Calothrix</taxon>
    </lineage>
</organism>
<protein>
    <submittedName>
        <fullName evidence="1">General secretion pathway protein H</fullName>
    </submittedName>
</protein>
<name>A0A1Z4LJ15_9CYAN</name>
<dbReference type="Proteomes" id="UP000218418">
    <property type="component" value="Chromosome"/>
</dbReference>
<dbReference type="PROSITE" id="PS51257">
    <property type="entry name" value="PROKAR_LIPOPROTEIN"/>
    <property type="match status" value="1"/>
</dbReference>
<accession>A0A1Z4LJ15</accession>
<evidence type="ECO:0000313" key="1">
    <source>
        <dbReference type="EMBL" id="BAY81078.1"/>
    </source>
</evidence>
<proteinExistence type="predicted"/>
<dbReference type="OrthoDB" id="458583at2"/>
<evidence type="ECO:0000313" key="2">
    <source>
        <dbReference type="Proteomes" id="UP000218418"/>
    </source>
</evidence>
<dbReference type="InterPro" id="IPR031975">
    <property type="entry name" value="Pilin_GH"/>
</dbReference>
<keyword evidence="2" id="KW-1185">Reference proteome</keyword>
<dbReference type="Pfam" id="PF16734">
    <property type="entry name" value="Pilin_GH"/>
    <property type="match status" value="1"/>
</dbReference>
<dbReference type="AlphaFoldDB" id="A0A1Z4LJ15"/>
<reference evidence="1 2" key="1">
    <citation type="submission" date="2017-06" db="EMBL/GenBank/DDBJ databases">
        <title>Genome sequencing of cyanobaciteial culture collection at National Institute for Environmental Studies (NIES).</title>
        <authorList>
            <person name="Hirose Y."/>
            <person name="Shimura Y."/>
            <person name="Fujisawa T."/>
            <person name="Nakamura Y."/>
            <person name="Kawachi M."/>
        </authorList>
    </citation>
    <scope>NUCLEOTIDE SEQUENCE [LARGE SCALE GENOMIC DNA]</scope>
    <source>
        <strain evidence="1 2">NIES-267</strain>
    </source>
</reference>
<gene>
    <name evidence="1" type="ORF">NIES267_05430</name>
</gene>
<dbReference type="EMBL" id="AP018227">
    <property type="protein sequence ID" value="BAY81078.1"/>
    <property type="molecule type" value="Genomic_DNA"/>
</dbReference>
<sequence length="144" mass="16640">MRKLPLIGYGFLLSLFGCISYNPTEDNARTKITAIGVAEMAHMYEHNKFTPNFDDLGININPETKYYSYKFIVFDEQKIVQYAAVAKKIFLKSYTGATYFAKTHNEYTVKYIICESDNPTQKSPDKIKWIDYKVNCPNGYSLIE</sequence>